<comment type="subcellular location">
    <subcellularLocation>
        <location evidence="1">Endoplasmic reticulum</location>
    </subcellularLocation>
    <subcellularLocation>
        <location evidence="2">Membrane</location>
    </subcellularLocation>
</comment>
<dbReference type="Proteomes" id="UP000282002">
    <property type="component" value="Chromosome"/>
</dbReference>
<organism evidence="6 7">
    <name type="scientific">Tabrizicola piscis</name>
    <dbReference type="NCBI Taxonomy" id="2494374"/>
    <lineage>
        <taxon>Bacteria</taxon>
        <taxon>Pseudomonadati</taxon>
        <taxon>Pseudomonadota</taxon>
        <taxon>Alphaproteobacteria</taxon>
        <taxon>Rhodobacterales</taxon>
        <taxon>Paracoccaceae</taxon>
        <taxon>Tabrizicola</taxon>
    </lineage>
</organism>
<evidence type="ECO:0000256" key="3">
    <source>
        <dbReference type="ARBA" id="ARBA00022824"/>
    </source>
</evidence>
<evidence type="ECO:0000256" key="1">
    <source>
        <dbReference type="ARBA" id="ARBA00004240"/>
    </source>
</evidence>
<evidence type="ECO:0000259" key="5">
    <source>
        <dbReference type="Pfam" id="PF24096"/>
    </source>
</evidence>
<accession>A0A3S8U1T4</accession>
<dbReference type="Pfam" id="PF24096">
    <property type="entry name" value="DUF7379"/>
    <property type="match status" value="1"/>
</dbReference>
<reference evidence="6 7" key="1">
    <citation type="submission" date="2018-12" db="EMBL/GenBank/DDBJ databases">
        <title>Complete genome sequencing of Tabrizicola sp. K13M18.</title>
        <authorList>
            <person name="Bae J.-W."/>
        </authorList>
    </citation>
    <scope>NUCLEOTIDE SEQUENCE [LARGE SCALE GENOMIC DNA]</scope>
    <source>
        <strain evidence="6 7">K13M18</strain>
    </source>
</reference>
<feature type="domain" description="DUF7379" evidence="5">
    <location>
        <begin position="118"/>
        <end position="235"/>
    </location>
</feature>
<dbReference type="OrthoDB" id="869379at2"/>
<dbReference type="PANTHER" id="PTHR48182">
    <property type="entry name" value="PROTEIN SERAC1"/>
    <property type="match status" value="1"/>
</dbReference>
<dbReference type="SUPFAM" id="SSF53474">
    <property type="entry name" value="alpha/beta-Hydrolases"/>
    <property type="match status" value="1"/>
</dbReference>
<keyword evidence="7" id="KW-1185">Reference proteome</keyword>
<protein>
    <recommendedName>
        <fullName evidence="5">DUF7379 domain-containing protein</fullName>
    </recommendedName>
</protein>
<dbReference type="InterPro" id="IPR052374">
    <property type="entry name" value="SERAC1"/>
</dbReference>
<dbReference type="InterPro" id="IPR055803">
    <property type="entry name" value="DUF7379"/>
</dbReference>
<dbReference type="InterPro" id="IPR029058">
    <property type="entry name" value="AB_hydrolase_fold"/>
</dbReference>
<evidence type="ECO:0000256" key="2">
    <source>
        <dbReference type="ARBA" id="ARBA00004370"/>
    </source>
</evidence>
<dbReference type="KEGG" id="taw:EI545_01110"/>
<keyword evidence="3" id="KW-0256">Endoplasmic reticulum</keyword>
<dbReference type="PANTHER" id="PTHR48182:SF2">
    <property type="entry name" value="PROTEIN SERAC1"/>
    <property type="match status" value="1"/>
</dbReference>
<dbReference type="RefSeq" id="WP_125323752.1">
    <property type="nucleotide sequence ID" value="NZ_CP034328.1"/>
</dbReference>
<dbReference type="AlphaFoldDB" id="A0A3S8U1T4"/>
<proteinExistence type="predicted"/>
<evidence type="ECO:0000313" key="7">
    <source>
        <dbReference type="Proteomes" id="UP000282002"/>
    </source>
</evidence>
<gene>
    <name evidence="6" type="ORF">EI545_01110</name>
</gene>
<dbReference type="EMBL" id="CP034328">
    <property type="protein sequence ID" value="AZL57564.1"/>
    <property type="molecule type" value="Genomic_DNA"/>
</dbReference>
<evidence type="ECO:0000256" key="4">
    <source>
        <dbReference type="ARBA" id="ARBA00023136"/>
    </source>
</evidence>
<keyword evidence="4" id="KW-0472">Membrane</keyword>
<name>A0A3S8U1T4_9RHOB</name>
<sequence length="338" mass="37379">MRLRLKLNLSFKEFDDAYQARFLGDFSTAFGLQSGDIRTPTFRPGCVIFEADFDTETAKKILAILSEAVKVHKAGDLKPEIQVFLDLVDQYSIEKSEKAVTRLTVSMPREARPTDRYILFVHGWNGAASSFGKLPKFLEEETNLKSAVYEFPTSALQHSPAVHFVSENLDNWIRNHFTLQNTKFAIIAHSMGGIVVRKFITSQMIKSKPIDSAIKQVTFVASPHTGTALATATKLIPGLSSEQLRELSPTSAELVQLNSSWDFWKSKNLGVEGHIRSIYGTADMVVPVSSATVDDPNAIPILGATHTDIVKPISRDSEIVITLKRLLSDAGLIAESRT</sequence>
<dbReference type="Gene3D" id="3.40.50.1820">
    <property type="entry name" value="alpha/beta hydrolase"/>
    <property type="match status" value="1"/>
</dbReference>
<dbReference type="GO" id="GO:0016020">
    <property type="term" value="C:membrane"/>
    <property type="evidence" value="ECO:0007669"/>
    <property type="project" value="UniProtKB-SubCell"/>
</dbReference>
<evidence type="ECO:0000313" key="6">
    <source>
        <dbReference type="EMBL" id="AZL57564.1"/>
    </source>
</evidence>